<organism evidence="2 3">
    <name type="scientific">Caenorhabditis angaria</name>
    <dbReference type="NCBI Taxonomy" id="860376"/>
    <lineage>
        <taxon>Eukaryota</taxon>
        <taxon>Metazoa</taxon>
        <taxon>Ecdysozoa</taxon>
        <taxon>Nematoda</taxon>
        <taxon>Chromadorea</taxon>
        <taxon>Rhabditida</taxon>
        <taxon>Rhabditina</taxon>
        <taxon>Rhabditomorpha</taxon>
        <taxon>Rhabditoidea</taxon>
        <taxon>Rhabditidae</taxon>
        <taxon>Peloderinae</taxon>
        <taxon>Caenorhabditis</taxon>
    </lineage>
</organism>
<feature type="region of interest" description="Disordered" evidence="1">
    <location>
        <begin position="46"/>
        <end position="240"/>
    </location>
</feature>
<accession>A0A9P1IGL6</accession>
<feature type="compositionally biased region" description="Low complexity" evidence="1">
    <location>
        <begin position="165"/>
        <end position="174"/>
    </location>
</feature>
<feature type="compositionally biased region" description="Basic residues" evidence="1">
    <location>
        <begin position="1"/>
        <end position="10"/>
    </location>
</feature>
<dbReference type="EMBL" id="CANHGI010000003">
    <property type="protein sequence ID" value="CAI5445039.1"/>
    <property type="molecule type" value="Genomic_DNA"/>
</dbReference>
<comment type="caution">
    <text evidence="2">The sequence shown here is derived from an EMBL/GenBank/DDBJ whole genome shotgun (WGS) entry which is preliminary data.</text>
</comment>
<feature type="compositionally biased region" description="Polar residues" evidence="1">
    <location>
        <begin position="11"/>
        <end position="23"/>
    </location>
</feature>
<keyword evidence="3" id="KW-1185">Reference proteome</keyword>
<evidence type="ECO:0000313" key="2">
    <source>
        <dbReference type="EMBL" id="CAI5445039.1"/>
    </source>
</evidence>
<proteinExistence type="predicted"/>
<evidence type="ECO:0000256" key="1">
    <source>
        <dbReference type="SAM" id="MobiDB-lite"/>
    </source>
</evidence>
<gene>
    <name evidence="2" type="ORF">CAMP_LOCUS7676</name>
</gene>
<protein>
    <submittedName>
        <fullName evidence="2">Uncharacterized protein</fullName>
    </submittedName>
</protein>
<feature type="compositionally biased region" description="Acidic residues" evidence="1">
    <location>
        <begin position="197"/>
        <end position="209"/>
    </location>
</feature>
<evidence type="ECO:0000313" key="3">
    <source>
        <dbReference type="Proteomes" id="UP001152747"/>
    </source>
</evidence>
<name>A0A9P1IGL6_9PELO</name>
<feature type="compositionally biased region" description="Basic and acidic residues" evidence="1">
    <location>
        <begin position="215"/>
        <end position="234"/>
    </location>
</feature>
<feature type="region of interest" description="Disordered" evidence="1">
    <location>
        <begin position="1"/>
        <end position="33"/>
    </location>
</feature>
<feature type="compositionally biased region" description="Basic residues" evidence="1">
    <location>
        <begin position="134"/>
        <end position="144"/>
    </location>
</feature>
<dbReference type="Proteomes" id="UP001152747">
    <property type="component" value="Unassembled WGS sequence"/>
</dbReference>
<reference evidence="2" key="1">
    <citation type="submission" date="2022-11" db="EMBL/GenBank/DDBJ databases">
        <authorList>
            <person name="Kikuchi T."/>
        </authorList>
    </citation>
    <scope>NUCLEOTIDE SEQUENCE</scope>
    <source>
        <strain evidence="2">PS1010</strain>
    </source>
</reference>
<sequence length="240" mass="26704">MERKNSKSKTTKQSPVIRQTSRPRVSVPDDVTSIEDVELRLLDEATLQNEKKEEEFMGNDLTAEDLYNPTGKILSREPSPNRAGPSKPKSLCRTKSKTSKDDELPDDLTPQDEFAPTTTGGEGDDEEDLAGPSHRLHQYRHRRKEGPSPNKRLSSSPAVAKIARKSSGSGSSSPKKPDVKPKPQRKSSRLNSTSAAPEDDGDADEEELLTPDSSNKNHQDHRRSEFNSHEEKKLIIITKN</sequence>
<dbReference type="AlphaFoldDB" id="A0A9P1IGL6"/>
<feature type="compositionally biased region" description="Basic and acidic residues" evidence="1">
    <location>
        <begin position="46"/>
        <end position="55"/>
    </location>
</feature>